<name>A0A9D1INQ9_9BACT</name>
<evidence type="ECO:0000313" key="1">
    <source>
        <dbReference type="EMBL" id="HIU39119.1"/>
    </source>
</evidence>
<dbReference type="Proteomes" id="UP000824076">
    <property type="component" value="Unassembled WGS sequence"/>
</dbReference>
<comment type="caution">
    <text evidence="1">The sequence shown here is derived from an EMBL/GenBank/DDBJ whole genome shotgun (WGS) entry which is preliminary data.</text>
</comment>
<evidence type="ECO:0000313" key="2">
    <source>
        <dbReference type="Proteomes" id="UP000824076"/>
    </source>
</evidence>
<sequence>MNEKPTYELKGTLREDCMKDIATPLSRKTTAFIRQDAPRKNNFKQV</sequence>
<gene>
    <name evidence="1" type="ORF">IAD18_05585</name>
</gene>
<organism evidence="1 2">
    <name type="scientific">Candidatus Limisoma intestinavium</name>
    <dbReference type="NCBI Taxonomy" id="2840856"/>
    <lineage>
        <taxon>Bacteria</taxon>
        <taxon>Pseudomonadati</taxon>
        <taxon>Bacteroidota</taxon>
        <taxon>Bacteroidia</taxon>
        <taxon>Bacteroidales</taxon>
        <taxon>Candidatus Limisoma</taxon>
    </lineage>
</organism>
<reference evidence="1" key="2">
    <citation type="journal article" date="2021" name="PeerJ">
        <title>Extensive microbial diversity within the chicken gut microbiome revealed by metagenomics and culture.</title>
        <authorList>
            <person name="Gilroy R."/>
            <person name="Ravi A."/>
            <person name="Getino M."/>
            <person name="Pursley I."/>
            <person name="Horton D.L."/>
            <person name="Alikhan N.F."/>
            <person name="Baker D."/>
            <person name="Gharbi K."/>
            <person name="Hall N."/>
            <person name="Watson M."/>
            <person name="Adriaenssens E.M."/>
            <person name="Foster-Nyarko E."/>
            <person name="Jarju S."/>
            <person name="Secka A."/>
            <person name="Antonio M."/>
            <person name="Oren A."/>
            <person name="Chaudhuri R.R."/>
            <person name="La Ragione R."/>
            <person name="Hildebrand F."/>
            <person name="Pallen M.J."/>
        </authorList>
    </citation>
    <scope>NUCLEOTIDE SEQUENCE</scope>
    <source>
        <strain evidence="1">17073</strain>
    </source>
</reference>
<proteinExistence type="predicted"/>
<accession>A0A9D1INQ9</accession>
<dbReference type="EMBL" id="DVMS01000157">
    <property type="protein sequence ID" value="HIU39119.1"/>
    <property type="molecule type" value="Genomic_DNA"/>
</dbReference>
<reference evidence="1" key="1">
    <citation type="submission" date="2020-10" db="EMBL/GenBank/DDBJ databases">
        <authorList>
            <person name="Gilroy R."/>
        </authorList>
    </citation>
    <scope>NUCLEOTIDE SEQUENCE</scope>
    <source>
        <strain evidence="1">17073</strain>
    </source>
</reference>
<protein>
    <submittedName>
        <fullName evidence="1">Uncharacterized protein</fullName>
    </submittedName>
</protein>
<dbReference type="AlphaFoldDB" id="A0A9D1INQ9"/>